<protein>
    <recommendedName>
        <fullName evidence="1">Methyltransferase type 11 domain-containing protein</fullName>
    </recommendedName>
</protein>
<dbReference type="PANTHER" id="PTHR45277">
    <property type="entry name" value="EXPRESSED PROTEIN"/>
    <property type="match status" value="1"/>
</dbReference>
<dbReference type="AlphaFoldDB" id="A0A9P8NR44"/>
<dbReference type="InterPro" id="IPR013216">
    <property type="entry name" value="Methyltransf_11"/>
</dbReference>
<proteinExistence type="predicted"/>
<dbReference type="GO" id="GO:0008757">
    <property type="term" value="F:S-adenosylmethionine-dependent methyltransferase activity"/>
    <property type="evidence" value="ECO:0007669"/>
    <property type="project" value="InterPro"/>
</dbReference>
<dbReference type="Pfam" id="PF08241">
    <property type="entry name" value="Methyltransf_11"/>
    <property type="match status" value="1"/>
</dbReference>
<reference evidence="2" key="1">
    <citation type="submission" date="2021-08" db="EMBL/GenBank/DDBJ databases">
        <title>Global Aspergillus fumigatus from environmental and clinical sources.</title>
        <authorList>
            <person name="Barber A."/>
            <person name="Sae-Ong T."/>
        </authorList>
    </citation>
    <scope>NUCLEOTIDE SEQUENCE</scope>
    <source>
        <strain evidence="2">NRZ-2016-071</strain>
    </source>
</reference>
<evidence type="ECO:0000259" key="1">
    <source>
        <dbReference type="Pfam" id="PF08241"/>
    </source>
</evidence>
<dbReference type="EMBL" id="JAIBSC010000004">
    <property type="protein sequence ID" value="KAH1910937.1"/>
    <property type="molecule type" value="Genomic_DNA"/>
</dbReference>
<dbReference type="SUPFAM" id="SSF53335">
    <property type="entry name" value="S-adenosyl-L-methionine-dependent methyltransferases"/>
    <property type="match status" value="1"/>
</dbReference>
<dbReference type="OMA" id="SIHNADK"/>
<dbReference type="CDD" id="cd02440">
    <property type="entry name" value="AdoMet_MTases"/>
    <property type="match status" value="1"/>
</dbReference>
<accession>A0A9P8NR44</accession>
<dbReference type="Gene3D" id="3.40.50.150">
    <property type="entry name" value="Vaccinia Virus protein VP39"/>
    <property type="match status" value="1"/>
</dbReference>
<comment type="caution">
    <text evidence="2">The sequence shown here is derived from an EMBL/GenBank/DDBJ whole genome shotgun (WGS) entry which is preliminary data.</text>
</comment>
<sequence length="271" mass="29015">MTFAGDHQNDIKVLAPAVSYTSAHDASSMPQSLYLSSSSIPENHIARLSTEIAAHDIPSNPSYGIDSPLGLIASNVLSPFYLYATLKGKFQVWDDLLAHTPQETFRAPTLDLGCGRGLVLLKIAQIKKRLASSESPVPPAYGIDLFVKGDQSGNAPLATYKNAAALGVCEQTVLHTGSVADLPFCDGVFSLVTASLSIHNADKATRKKAIGEAARVLVSGGYLVVVDMAGYVEEYADLVKQMGWTDVSTEFGGVRIMYGAWPCRILRARKP</sequence>
<evidence type="ECO:0000313" key="3">
    <source>
        <dbReference type="Proteomes" id="UP000813423"/>
    </source>
</evidence>
<evidence type="ECO:0000313" key="2">
    <source>
        <dbReference type="EMBL" id="KAH1910937.1"/>
    </source>
</evidence>
<gene>
    <name evidence="2" type="ORF">KXV57_005707</name>
</gene>
<dbReference type="Proteomes" id="UP000813423">
    <property type="component" value="Unassembled WGS sequence"/>
</dbReference>
<dbReference type="PANTHER" id="PTHR45277:SF1">
    <property type="entry name" value="EXPRESSED PROTEIN"/>
    <property type="match status" value="1"/>
</dbReference>
<name>A0A9P8NR44_ASPFM</name>
<dbReference type="InterPro" id="IPR029063">
    <property type="entry name" value="SAM-dependent_MTases_sf"/>
</dbReference>
<organism evidence="2 3">
    <name type="scientific">Aspergillus fumigatus</name>
    <name type="common">Neosartorya fumigata</name>
    <dbReference type="NCBI Taxonomy" id="746128"/>
    <lineage>
        <taxon>Eukaryota</taxon>
        <taxon>Fungi</taxon>
        <taxon>Dikarya</taxon>
        <taxon>Ascomycota</taxon>
        <taxon>Pezizomycotina</taxon>
        <taxon>Eurotiomycetes</taxon>
        <taxon>Eurotiomycetidae</taxon>
        <taxon>Eurotiales</taxon>
        <taxon>Aspergillaceae</taxon>
        <taxon>Aspergillus</taxon>
        <taxon>Aspergillus subgen. Fumigati</taxon>
    </lineage>
</organism>
<feature type="domain" description="Methyltransferase type 11" evidence="1">
    <location>
        <begin position="110"/>
        <end position="225"/>
    </location>
</feature>